<evidence type="ECO:0000313" key="2">
    <source>
        <dbReference type="EMBL" id="SDG49445.1"/>
    </source>
</evidence>
<dbReference type="AlphaFoldDB" id="A0A1G7UPC1"/>
<feature type="chain" id="PRO_5011460975" description="Beta/Gamma crystallin" evidence="1">
    <location>
        <begin position="32"/>
        <end position="113"/>
    </location>
</feature>
<evidence type="ECO:0000313" key="3">
    <source>
        <dbReference type="Proteomes" id="UP000199623"/>
    </source>
</evidence>
<dbReference type="OrthoDB" id="4222860at2"/>
<keyword evidence="3" id="KW-1185">Reference proteome</keyword>
<accession>A0A1G7UPC1</accession>
<dbReference type="RefSeq" id="WP_090051515.1">
    <property type="nucleotide sequence ID" value="NZ_FNCC01000008.1"/>
</dbReference>
<evidence type="ECO:0008006" key="4">
    <source>
        <dbReference type="Google" id="ProtNLM"/>
    </source>
</evidence>
<organism evidence="2 3">
    <name type="scientific">Lentzea fradiae</name>
    <dbReference type="NCBI Taxonomy" id="200378"/>
    <lineage>
        <taxon>Bacteria</taxon>
        <taxon>Bacillati</taxon>
        <taxon>Actinomycetota</taxon>
        <taxon>Actinomycetes</taxon>
        <taxon>Pseudonocardiales</taxon>
        <taxon>Pseudonocardiaceae</taxon>
        <taxon>Lentzea</taxon>
    </lineage>
</organism>
<name>A0A1G7UPC1_9PSEU</name>
<protein>
    <recommendedName>
        <fullName evidence="4">Beta/Gamma crystallin</fullName>
    </recommendedName>
</protein>
<evidence type="ECO:0000256" key="1">
    <source>
        <dbReference type="SAM" id="SignalP"/>
    </source>
</evidence>
<sequence length="113" mass="11826">MRHLTRRLATAAAVAATLTGISLATAPAASAMPPGTAFQYGALSCKTLAYADGDGAVECNGLQGNTWRSLVECSWGFSYYGNWQNNYLGGKTTSRADSNCFFGVEDVTISSNG</sequence>
<dbReference type="Proteomes" id="UP000199623">
    <property type="component" value="Unassembled WGS sequence"/>
</dbReference>
<reference evidence="3" key="1">
    <citation type="submission" date="2016-10" db="EMBL/GenBank/DDBJ databases">
        <authorList>
            <person name="Varghese N."/>
            <person name="Submissions S."/>
        </authorList>
    </citation>
    <scope>NUCLEOTIDE SEQUENCE [LARGE SCALE GENOMIC DNA]</scope>
    <source>
        <strain evidence="3">CGMCC 4.3506</strain>
    </source>
</reference>
<proteinExistence type="predicted"/>
<gene>
    <name evidence="2" type="ORF">SAMN05216553_108335</name>
</gene>
<feature type="signal peptide" evidence="1">
    <location>
        <begin position="1"/>
        <end position="31"/>
    </location>
</feature>
<keyword evidence="1" id="KW-0732">Signal</keyword>
<dbReference type="EMBL" id="FNCC01000008">
    <property type="protein sequence ID" value="SDG49445.1"/>
    <property type="molecule type" value="Genomic_DNA"/>
</dbReference>